<proteinExistence type="predicted"/>
<dbReference type="AlphaFoldDB" id="A0A818Z588"/>
<evidence type="ECO:0000313" key="2">
    <source>
        <dbReference type="Proteomes" id="UP000663874"/>
    </source>
</evidence>
<sequence>MIEYRHTIELIKNRIKQLEINQYNLFNFDKPIIQLYLHRNYQGLLEIDINLTNIIKDFNQRQQELIELINEGKQLIEENLIIDQHTFTKLEQQKESNDLQRSPNEINIYIKQRSETLITVLLVRYNELDHALDDVSISIKSIRTLQQQPTDELNQFILQCQNKDRELTQDRHELERLRQRIREISPELHPDDIDQLMQKLNVFEIQWTDAERIIKTLIDNLTKKRSEYDDFENKSKRLIEWFEHFLNTEINHRIDGLTLEATARLLQTDITDQLQLQTLKQQIDRLEQQKNMLKNVLKMFDDFEQGLENLRSWMDTIETNLQKSLSINTLNENQLRDHQQSIILCNKKDSTGLDTQHLSWINVQDPIKRASKMITDHQPFLNQVKRTCRQGLQGLKNEYKTLEVKYMLSVHGDFQLREDSLGLRLTDLDILLTNLEHLS</sequence>
<name>A0A818Z588_9BILA</name>
<dbReference type="EMBL" id="CAJOBE010001668">
    <property type="protein sequence ID" value="CAF3764332.1"/>
    <property type="molecule type" value="Genomic_DNA"/>
</dbReference>
<gene>
    <name evidence="1" type="ORF">FNK824_LOCUS12988</name>
</gene>
<reference evidence="1" key="1">
    <citation type="submission" date="2021-02" db="EMBL/GenBank/DDBJ databases">
        <authorList>
            <person name="Nowell W R."/>
        </authorList>
    </citation>
    <scope>NUCLEOTIDE SEQUENCE</scope>
</reference>
<dbReference type="Proteomes" id="UP000663874">
    <property type="component" value="Unassembled WGS sequence"/>
</dbReference>
<evidence type="ECO:0000313" key="1">
    <source>
        <dbReference type="EMBL" id="CAF3764332.1"/>
    </source>
</evidence>
<protein>
    <submittedName>
        <fullName evidence="1">Uncharacterized protein</fullName>
    </submittedName>
</protein>
<comment type="caution">
    <text evidence="1">The sequence shown here is derived from an EMBL/GenBank/DDBJ whole genome shotgun (WGS) entry which is preliminary data.</text>
</comment>
<accession>A0A818Z588</accession>
<organism evidence="1 2">
    <name type="scientific">Rotaria sordida</name>
    <dbReference type="NCBI Taxonomy" id="392033"/>
    <lineage>
        <taxon>Eukaryota</taxon>
        <taxon>Metazoa</taxon>
        <taxon>Spiralia</taxon>
        <taxon>Gnathifera</taxon>
        <taxon>Rotifera</taxon>
        <taxon>Eurotatoria</taxon>
        <taxon>Bdelloidea</taxon>
        <taxon>Philodinida</taxon>
        <taxon>Philodinidae</taxon>
        <taxon>Rotaria</taxon>
    </lineage>
</organism>